<comment type="pathway">
    <text evidence="2 12">Purine metabolism; AMP biosynthesis via de novo pathway; AMP from IMP: step 2/2.</text>
</comment>
<dbReference type="InterPro" id="IPR004769">
    <property type="entry name" value="Pur_lyase"/>
</dbReference>
<dbReference type="GO" id="GO:0005829">
    <property type="term" value="C:cytosol"/>
    <property type="evidence" value="ECO:0007669"/>
    <property type="project" value="TreeGrafter"/>
</dbReference>
<dbReference type="InterPro" id="IPR020557">
    <property type="entry name" value="Fumarate_lyase_CS"/>
</dbReference>
<dbReference type="UniPathway" id="UPA00074">
    <property type="reaction ID" value="UER00132"/>
</dbReference>
<sequence length="434" mass="50287">MIERYSIPEIREVFKEENKYKKWVEIELTHLKVLEEEGVIPPGSYEEVSEKIKDIDFVEFAKRAKEIEKEVDHDVIAFLMALEEKVGEKGRYLHYGLTSSDVVDTANALLLKEAMEKLITELDGLIEEVKKKAIEYKHFPIMGRTHGVFAEPTSLGLKFLYFYAELLRARDRLQHALREISVGKISGAVGNYVYLSPEIEEKILKNLNLEPEMVSTQIVPRDRHAFMMSQLAILASSLERFATEIRLLQRTEVNEIMEPFGKGQRGSSAMPHKRNPIKSERVCGLARLIRGYLIPALENIPLWHERDISHSSNERYIFEDAICTLFYVIRLMKGIIEGIVVNREKIEENLRKYGDFYYSQALLLALVRKGFPRKDAYEIVKRVSHRSFDEGVSLKEMVLSDAELGKIFTSKEIDEIFNTNFLRNVDEVYKRFGL</sequence>
<evidence type="ECO:0000256" key="8">
    <source>
        <dbReference type="ARBA" id="ARBA00024477"/>
    </source>
</evidence>
<dbReference type="UniPathway" id="UPA00075">
    <property type="reaction ID" value="UER00336"/>
</dbReference>
<evidence type="ECO:0000256" key="6">
    <source>
        <dbReference type="ARBA" id="ARBA00022755"/>
    </source>
</evidence>
<proteinExistence type="inferred from homology"/>
<comment type="similarity">
    <text evidence="3 12">Belongs to the lyase 1 family. Adenylosuccinate lyase subfamily.</text>
</comment>
<evidence type="ECO:0000256" key="4">
    <source>
        <dbReference type="ARBA" id="ARBA00012339"/>
    </source>
</evidence>
<dbReference type="PROSITE" id="PS00163">
    <property type="entry name" value="FUMARATE_LYASES"/>
    <property type="match status" value="1"/>
</dbReference>
<name>A0A7V3ZZH9_UNCW3</name>
<dbReference type="SMART" id="SM00998">
    <property type="entry name" value="ADSL_C"/>
    <property type="match status" value="1"/>
</dbReference>
<dbReference type="FunFam" id="1.20.200.10:FF:000008">
    <property type="entry name" value="Adenylosuccinate lyase"/>
    <property type="match status" value="1"/>
</dbReference>
<comment type="pathway">
    <text evidence="1 12">Purine metabolism; IMP biosynthesis via de novo pathway; 5-amino-1-(5-phospho-D-ribosyl)imidazole-4-carboxamide from 5-amino-1-(5-phospho-D-ribosyl)imidazole-4-carboxylate: step 2/2.</text>
</comment>
<dbReference type="Gene3D" id="1.10.40.30">
    <property type="entry name" value="Fumarase/aspartase (C-terminal domain)"/>
    <property type="match status" value="1"/>
</dbReference>
<evidence type="ECO:0000256" key="11">
    <source>
        <dbReference type="NCBIfam" id="TIGR00928"/>
    </source>
</evidence>
<dbReference type="PRINTS" id="PR00145">
    <property type="entry name" value="ARGSUCLYASE"/>
</dbReference>
<evidence type="ECO:0000256" key="9">
    <source>
        <dbReference type="ARBA" id="ARBA00030717"/>
    </source>
</evidence>
<evidence type="ECO:0000256" key="1">
    <source>
        <dbReference type="ARBA" id="ARBA00004706"/>
    </source>
</evidence>
<gene>
    <name evidence="15" type="ORF">ENU66_09175</name>
</gene>
<reference evidence="15" key="1">
    <citation type="journal article" date="2020" name="mSystems">
        <title>Genome- and Community-Level Interaction Insights into Carbon Utilization and Element Cycling Functions of Hydrothermarchaeota in Hydrothermal Sediment.</title>
        <authorList>
            <person name="Zhou Z."/>
            <person name="Liu Y."/>
            <person name="Xu W."/>
            <person name="Pan J."/>
            <person name="Luo Z.H."/>
            <person name="Li M."/>
        </authorList>
    </citation>
    <scope>NUCLEOTIDE SEQUENCE [LARGE SCALE GENOMIC DNA]</scope>
    <source>
        <strain evidence="15">SpSt-69</strain>
    </source>
</reference>
<dbReference type="Pfam" id="PF10397">
    <property type="entry name" value="ADSL_C"/>
    <property type="match status" value="1"/>
</dbReference>
<dbReference type="GO" id="GO:0004018">
    <property type="term" value="F:N6-(1,2-dicarboxyethyl)AMP AMP-lyase (fumarate-forming) activity"/>
    <property type="evidence" value="ECO:0007669"/>
    <property type="project" value="UniProtKB-UniRule"/>
</dbReference>
<dbReference type="EC" id="4.3.2.2" evidence="4 11"/>
<evidence type="ECO:0000256" key="5">
    <source>
        <dbReference type="ARBA" id="ARBA00017058"/>
    </source>
</evidence>
<comment type="catalytic activity">
    <reaction evidence="8">
        <text>(2S)-2-[5-amino-1-(5-phospho-beta-D-ribosyl)imidazole-4-carboxamido]succinate = 5-amino-1-(5-phospho-beta-D-ribosyl)imidazole-4-carboxamide + fumarate</text>
        <dbReference type="Rhea" id="RHEA:23920"/>
        <dbReference type="ChEBI" id="CHEBI:29806"/>
        <dbReference type="ChEBI" id="CHEBI:58443"/>
        <dbReference type="ChEBI" id="CHEBI:58475"/>
        <dbReference type="EC" id="4.3.2.2"/>
    </reaction>
    <physiologicalReaction direction="left-to-right" evidence="8">
        <dbReference type="Rhea" id="RHEA:23921"/>
    </physiologicalReaction>
</comment>
<evidence type="ECO:0000256" key="2">
    <source>
        <dbReference type="ARBA" id="ARBA00004734"/>
    </source>
</evidence>
<dbReference type="SUPFAM" id="SSF48557">
    <property type="entry name" value="L-aspartase-like"/>
    <property type="match status" value="1"/>
</dbReference>
<evidence type="ECO:0000313" key="15">
    <source>
        <dbReference type="EMBL" id="HGL18484.1"/>
    </source>
</evidence>
<evidence type="ECO:0000256" key="7">
    <source>
        <dbReference type="ARBA" id="ARBA00023239"/>
    </source>
</evidence>
<dbReference type="GO" id="GO:0044208">
    <property type="term" value="P:'de novo' AMP biosynthetic process"/>
    <property type="evidence" value="ECO:0007669"/>
    <property type="project" value="UniProtKB-UniPathway"/>
</dbReference>
<comment type="catalytic activity">
    <reaction evidence="10">
        <text>N(6)-(1,2-dicarboxyethyl)-AMP = fumarate + AMP</text>
        <dbReference type="Rhea" id="RHEA:16853"/>
        <dbReference type="ChEBI" id="CHEBI:29806"/>
        <dbReference type="ChEBI" id="CHEBI:57567"/>
        <dbReference type="ChEBI" id="CHEBI:456215"/>
        <dbReference type="EC" id="4.3.2.2"/>
    </reaction>
    <physiologicalReaction direction="left-to-right" evidence="10">
        <dbReference type="Rhea" id="RHEA:16854"/>
    </physiologicalReaction>
</comment>
<evidence type="ECO:0000256" key="10">
    <source>
        <dbReference type="ARBA" id="ARBA00049115"/>
    </source>
</evidence>
<dbReference type="PRINTS" id="PR00149">
    <property type="entry name" value="FUMRATELYASE"/>
</dbReference>
<evidence type="ECO:0000256" key="3">
    <source>
        <dbReference type="ARBA" id="ARBA00008273"/>
    </source>
</evidence>
<evidence type="ECO:0000256" key="12">
    <source>
        <dbReference type="RuleBase" id="RU361172"/>
    </source>
</evidence>
<dbReference type="GO" id="GO:0006189">
    <property type="term" value="P:'de novo' IMP biosynthetic process"/>
    <property type="evidence" value="ECO:0007669"/>
    <property type="project" value="UniProtKB-UniPathway"/>
</dbReference>
<dbReference type="InterPro" id="IPR000362">
    <property type="entry name" value="Fumarate_lyase_fam"/>
</dbReference>
<dbReference type="AlphaFoldDB" id="A0A7V3ZZH9"/>
<dbReference type="PANTHER" id="PTHR43172:SF1">
    <property type="entry name" value="ADENYLOSUCCINATE LYASE"/>
    <property type="match status" value="1"/>
</dbReference>
<dbReference type="InterPro" id="IPR008948">
    <property type="entry name" value="L-Aspartase-like"/>
</dbReference>
<dbReference type="EMBL" id="DTDJ01000055">
    <property type="protein sequence ID" value="HGL18484.1"/>
    <property type="molecule type" value="Genomic_DNA"/>
</dbReference>
<dbReference type="InterPro" id="IPR024083">
    <property type="entry name" value="Fumarase/histidase_N"/>
</dbReference>
<accession>A0A7V3ZZH9</accession>
<keyword evidence="13" id="KW-0175">Coiled coil</keyword>
<feature type="coiled-coil region" evidence="13">
    <location>
        <begin position="108"/>
        <end position="135"/>
    </location>
</feature>
<comment type="caution">
    <text evidence="15">The sequence shown here is derived from an EMBL/GenBank/DDBJ whole genome shotgun (WGS) entry which is preliminary data.</text>
</comment>
<evidence type="ECO:0000259" key="14">
    <source>
        <dbReference type="SMART" id="SM00998"/>
    </source>
</evidence>
<keyword evidence="7 12" id="KW-0456">Lyase</keyword>
<evidence type="ECO:0000256" key="13">
    <source>
        <dbReference type="SAM" id="Coils"/>
    </source>
</evidence>
<dbReference type="GO" id="GO:0070626">
    <property type="term" value="F:(S)-2-(5-amino-1-(5-phospho-D-ribosyl)imidazole-4-carboxamido) succinate lyase (fumarate-forming) activity"/>
    <property type="evidence" value="ECO:0007669"/>
    <property type="project" value="TreeGrafter"/>
</dbReference>
<dbReference type="Gene3D" id="1.10.275.10">
    <property type="entry name" value="Fumarase/aspartase (N-terminal domain)"/>
    <property type="match status" value="1"/>
</dbReference>
<dbReference type="Gene3D" id="1.20.200.10">
    <property type="entry name" value="Fumarase/aspartase (Central domain)"/>
    <property type="match status" value="1"/>
</dbReference>
<dbReference type="InterPro" id="IPR022761">
    <property type="entry name" value="Fumarate_lyase_N"/>
</dbReference>
<protein>
    <recommendedName>
        <fullName evidence="5 11">Adenylosuccinate lyase</fullName>
        <shortName evidence="12">ASL</shortName>
        <ecNumber evidence="4 11">4.3.2.2</ecNumber>
    </recommendedName>
    <alternativeName>
        <fullName evidence="9 12">Adenylosuccinase</fullName>
    </alternativeName>
</protein>
<dbReference type="PANTHER" id="PTHR43172">
    <property type="entry name" value="ADENYLOSUCCINATE LYASE"/>
    <property type="match status" value="1"/>
</dbReference>
<organism evidence="15">
    <name type="scientific">candidate division WOR-3 bacterium</name>
    <dbReference type="NCBI Taxonomy" id="2052148"/>
    <lineage>
        <taxon>Bacteria</taxon>
        <taxon>Bacteria division WOR-3</taxon>
    </lineage>
</organism>
<dbReference type="NCBIfam" id="TIGR00928">
    <property type="entry name" value="purB"/>
    <property type="match status" value="1"/>
</dbReference>
<dbReference type="InterPro" id="IPR019468">
    <property type="entry name" value="AdenyloSucc_lyase_C"/>
</dbReference>
<keyword evidence="6 12" id="KW-0658">Purine biosynthesis</keyword>
<dbReference type="CDD" id="cd01360">
    <property type="entry name" value="Adenylsuccinate_lyase_1"/>
    <property type="match status" value="1"/>
</dbReference>
<dbReference type="Pfam" id="PF00206">
    <property type="entry name" value="Lyase_1"/>
    <property type="match status" value="1"/>
</dbReference>
<feature type="domain" description="Adenylosuccinate lyase C-terminal" evidence="14">
    <location>
        <begin position="354"/>
        <end position="433"/>
    </location>
</feature>